<accession>A0A640KG18</accession>
<evidence type="ECO:0000256" key="1">
    <source>
        <dbReference type="SAM" id="MobiDB-lite"/>
    </source>
</evidence>
<dbReference type="Proteomes" id="UP000419144">
    <property type="component" value="Unassembled WGS sequence"/>
</dbReference>
<dbReference type="VEuPathDB" id="TriTrypDB:LtaPh_1003200"/>
<keyword evidence="3" id="KW-1185">Reference proteome</keyword>
<name>A0A640KG18_LEITA</name>
<protein>
    <submittedName>
        <fullName evidence="2">Uncharacterized protein</fullName>
    </submittedName>
</protein>
<dbReference type="Gene3D" id="3.40.140.10">
    <property type="entry name" value="Cytidine Deaminase, domain 2"/>
    <property type="match status" value="1"/>
</dbReference>
<feature type="compositionally biased region" description="Basic and acidic residues" evidence="1">
    <location>
        <begin position="463"/>
        <end position="472"/>
    </location>
</feature>
<proteinExistence type="predicted"/>
<organism evidence="2 3">
    <name type="scientific">Leishmania tarentolae</name>
    <name type="common">Sauroleishmania tarentolae</name>
    <dbReference type="NCBI Taxonomy" id="5689"/>
    <lineage>
        <taxon>Eukaryota</taxon>
        <taxon>Discoba</taxon>
        <taxon>Euglenozoa</taxon>
        <taxon>Kinetoplastea</taxon>
        <taxon>Metakinetoplastina</taxon>
        <taxon>Trypanosomatida</taxon>
        <taxon>Trypanosomatidae</taxon>
        <taxon>Leishmaniinae</taxon>
        <taxon>Leishmania</taxon>
        <taxon>lizard Leishmania</taxon>
    </lineage>
</organism>
<feature type="region of interest" description="Disordered" evidence="1">
    <location>
        <begin position="161"/>
        <end position="185"/>
    </location>
</feature>
<gene>
    <name evidence="2" type="ORF">LtaPh_1003200</name>
</gene>
<sequence>MPAVITVHPSVLLSIVDHVTRVCLEGQQQLPPLKQSSAPDATAAAPSPAPAFLSTSGLLMGITKVSGPADPNTCGAAIGNGGATTTLCASIELPLQLRPTDGGAVTVAPFGSAALLQHVLREKTDWAAAEKHCKQLSAVMPEVDVVGCYIVCAGARCMSTRSQRDGGDGGGSQRPIGGAAKKATGEPMMGADSIAAIANCVQEQLRNTSMLPPTATRFVLLVVYDNEVTNAVSDAATPATARLPFEGFYVPVTTASDTLSTEEVIVSPSDMEWIALANHTITPADHHGFTVTSSTAVKPGLLSRFCSAAFSTSEAPAASEAAATESSRMASLQNCRAAEELIGSLRLIMRFLVEMTVSRLSTTATAPDDVELLRAVATCLRNVPDSRPSQPPGEETAPSALPSEELLSAVLALEVQCALHMRSLSEAQQRLLRSSRFPMASFDSKAFLPKAGISPQPPTAEGWPKREHDKRSSTNTAAPGHICK</sequence>
<evidence type="ECO:0000313" key="3">
    <source>
        <dbReference type="Proteomes" id="UP000419144"/>
    </source>
</evidence>
<comment type="caution">
    <text evidence="2">The sequence shown here is derived from an EMBL/GenBank/DDBJ whole genome shotgun (WGS) entry which is preliminary data.</text>
</comment>
<reference evidence="2" key="1">
    <citation type="submission" date="2019-11" db="EMBL/GenBank/DDBJ databases">
        <title>Leishmania tarentolae CDS.</title>
        <authorList>
            <person name="Goto Y."/>
            <person name="Yamagishi J."/>
        </authorList>
    </citation>
    <scope>NUCLEOTIDE SEQUENCE [LARGE SCALE GENOMIC DNA]</scope>
    <source>
        <strain evidence="2">Parrot Tar II</strain>
    </source>
</reference>
<dbReference type="EMBL" id="BLBS01000011">
    <property type="protein sequence ID" value="GET86449.1"/>
    <property type="molecule type" value="Genomic_DNA"/>
</dbReference>
<dbReference type="OrthoDB" id="263705at2759"/>
<evidence type="ECO:0000313" key="2">
    <source>
        <dbReference type="EMBL" id="GET86449.1"/>
    </source>
</evidence>
<dbReference type="AlphaFoldDB" id="A0A640KG18"/>
<feature type="region of interest" description="Disordered" evidence="1">
    <location>
        <begin position="448"/>
        <end position="484"/>
    </location>
</feature>